<dbReference type="InterPro" id="IPR058627">
    <property type="entry name" value="MdtA-like_C"/>
</dbReference>
<keyword evidence="3" id="KW-0175">Coiled coil</keyword>
<dbReference type="Gene3D" id="2.40.50.100">
    <property type="match status" value="1"/>
</dbReference>
<dbReference type="NCBIfam" id="TIGR01730">
    <property type="entry name" value="RND_mfp"/>
    <property type="match status" value="1"/>
</dbReference>
<dbReference type="PROSITE" id="PS51257">
    <property type="entry name" value="PROKAR_LIPOPROTEIN"/>
    <property type="match status" value="1"/>
</dbReference>
<evidence type="ECO:0000313" key="10">
    <source>
        <dbReference type="Proteomes" id="UP000061809"/>
    </source>
</evidence>
<feature type="coiled-coil region" evidence="3">
    <location>
        <begin position="136"/>
        <end position="163"/>
    </location>
</feature>
<feature type="chain" id="PRO_5006013461" evidence="4">
    <location>
        <begin position="24"/>
        <end position="367"/>
    </location>
</feature>
<feature type="domain" description="Multidrug resistance protein MdtA-like alpha-helical hairpin" evidence="5">
    <location>
        <begin position="98"/>
        <end position="167"/>
    </location>
</feature>
<dbReference type="SUPFAM" id="SSF111369">
    <property type="entry name" value="HlyD-like secretion proteins"/>
    <property type="match status" value="1"/>
</dbReference>
<dbReference type="PATRIC" id="fig|246787.4.peg.4294"/>
<evidence type="ECO:0000259" key="6">
    <source>
        <dbReference type="Pfam" id="PF25917"/>
    </source>
</evidence>
<dbReference type="GO" id="GO:0030313">
    <property type="term" value="C:cell envelope"/>
    <property type="evidence" value="ECO:0007669"/>
    <property type="project" value="UniProtKB-SubCell"/>
</dbReference>
<dbReference type="RefSeq" id="WP_029427107.1">
    <property type="nucleotide sequence ID" value="NZ_CP012801.1"/>
</dbReference>
<feature type="domain" description="Multidrug resistance protein MdtA-like beta-barrel" evidence="7">
    <location>
        <begin position="206"/>
        <end position="282"/>
    </location>
</feature>
<dbReference type="PANTHER" id="PTHR30158:SF23">
    <property type="entry name" value="MULTIDRUG RESISTANCE PROTEIN MEXA"/>
    <property type="match status" value="1"/>
</dbReference>
<comment type="subcellular location">
    <subcellularLocation>
        <location evidence="1">Cell envelope</location>
    </subcellularLocation>
</comment>
<feature type="domain" description="Multidrug resistance protein MdtA-like barrel-sandwich hybrid" evidence="6">
    <location>
        <begin position="58"/>
        <end position="199"/>
    </location>
</feature>
<name>A0A0N7IFW9_9BACE</name>
<dbReference type="InterPro" id="IPR058626">
    <property type="entry name" value="MdtA-like_b-barrel"/>
</dbReference>
<dbReference type="AlphaFoldDB" id="A0A0N7IFW9"/>
<dbReference type="InterPro" id="IPR058625">
    <property type="entry name" value="MdtA-like_BSH"/>
</dbReference>
<dbReference type="Pfam" id="PF25944">
    <property type="entry name" value="Beta-barrel_RND"/>
    <property type="match status" value="1"/>
</dbReference>
<proteinExistence type="inferred from homology"/>
<evidence type="ECO:0000256" key="2">
    <source>
        <dbReference type="ARBA" id="ARBA00009477"/>
    </source>
</evidence>
<evidence type="ECO:0000259" key="8">
    <source>
        <dbReference type="Pfam" id="PF25967"/>
    </source>
</evidence>
<dbReference type="InterPro" id="IPR058624">
    <property type="entry name" value="MdtA-like_HH"/>
</dbReference>
<dbReference type="Pfam" id="PF25967">
    <property type="entry name" value="RND-MFP_C"/>
    <property type="match status" value="1"/>
</dbReference>
<feature type="signal peptide" evidence="4">
    <location>
        <begin position="1"/>
        <end position="23"/>
    </location>
</feature>
<dbReference type="Pfam" id="PF25917">
    <property type="entry name" value="BSH_RND"/>
    <property type="match status" value="1"/>
</dbReference>
<feature type="domain" description="Multidrug resistance protein MdtA-like C-terminal permuted SH3" evidence="8">
    <location>
        <begin position="295"/>
        <end position="354"/>
    </location>
</feature>
<protein>
    <submittedName>
        <fullName evidence="9">Multidrug resistance protein MdtE</fullName>
    </submittedName>
</protein>
<reference evidence="9 10" key="1">
    <citation type="journal article" date="2015" name="Science">
        <title>Genetic determinants of in vivo fitness and diet responsiveness in multiple human gut Bacteroides.</title>
        <authorList>
            <person name="Wu M."/>
            <person name="McNulty N.P."/>
            <person name="Rodionov D.A."/>
            <person name="Khoroshkin M.S."/>
            <person name="Griffin N.W."/>
            <person name="Cheng J."/>
            <person name="Latreille P."/>
            <person name="Kerstetter R.A."/>
            <person name="Terrapon N."/>
            <person name="Henrissat B."/>
            <person name="Osterman A.L."/>
            <person name="Gordon J.I."/>
        </authorList>
    </citation>
    <scope>NUCLEOTIDE SEQUENCE [LARGE SCALE GENOMIC DNA]</scope>
    <source>
        <strain evidence="9 10">WH2</strain>
    </source>
</reference>
<dbReference type="Proteomes" id="UP000061809">
    <property type="component" value="Chromosome"/>
</dbReference>
<dbReference type="Gene3D" id="1.10.287.470">
    <property type="entry name" value="Helix hairpin bin"/>
    <property type="match status" value="1"/>
</dbReference>
<organism evidence="9 10">
    <name type="scientific">Bacteroides cellulosilyticus</name>
    <dbReference type="NCBI Taxonomy" id="246787"/>
    <lineage>
        <taxon>Bacteria</taxon>
        <taxon>Pseudomonadati</taxon>
        <taxon>Bacteroidota</taxon>
        <taxon>Bacteroidia</taxon>
        <taxon>Bacteroidales</taxon>
        <taxon>Bacteroidaceae</taxon>
        <taxon>Bacteroides</taxon>
    </lineage>
</organism>
<comment type="similarity">
    <text evidence="2">Belongs to the membrane fusion protein (MFP) (TC 8.A.1) family.</text>
</comment>
<dbReference type="Gene3D" id="2.40.420.20">
    <property type="match status" value="1"/>
</dbReference>
<evidence type="ECO:0000256" key="3">
    <source>
        <dbReference type="SAM" id="Coils"/>
    </source>
</evidence>
<dbReference type="PANTHER" id="PTHR30158">
    <property type="entry name" value="ACRA/E-RELATED COMPONENT OF DRUG EFFLUX TRANSPORTER"/>
    <property type="match status" value="1"/>
</dbReference>
<evidence type="ECO:0000256" key="4">
    <source>
        <dbReference type="SAM" id="SignalP"/>
    </source>
</evidence>
<dbReference type="InterPro" id="IPR006143">
    <property type="entry name" value="RND_pump_MFP"/>
</dbReference>
<dbReference type="KEGG" id="bcel:BcellWH2_04151"/>
<evidence type="ECO:0000256" key="1">
    <source>
        <dbReference type="ARBA" id="ARBA00004196"/>
    </source>
</evidence>
<dbReference type="EMBL" id="CP012801">
    <property type="protein sequence ID" value="ALJ61371.1"/>
    <property type="molecule type" value="Genomic_DNA"/>
</dbReference>
<dbReference type="GO" id="GO:0022857">
    <property type="term" value="F:transmembrane transporter activity"/>
    <property type="evidence" value="ECO:0007669"/>
    <property type="project" value="InterPro"/>
</dbReference>
<gene>
    <name evidence="9" type="primary">mdtE_4</name>
    <name evidence="9" type="ORF">BcellWH2_04151</name>
</gene>
<evidence type="ECO:0000313" key="9">
    <source>
        <dbReference type="EMBL" id="ALJ61371.1"/>
    </source>
</evidence>
<dbReference type="GO" id="GO:0005886">
    <property type="term" value="C:plasma membrane"/>
    <property type="evidence" value="ECO:0007669"/>
    <property type="project" value="TreeGrafter"/>
</dbReference>
<sequence length="367" mass="39771">MKKVFLCTSLWMLSLLLVTSCKNAPQSMGSADYKTMEVEYGNCTLSQSYTAVINGRQSVEIRPQVSGIITKVCIAEGAKVHQDQVLFIIDQVPYKAALQTAIANVKSAEAAVATARMTAESKEELCKEKVVSDFDLQTARNSLLEAEAALAQAQAEEVNARNNLSYTEVKSPVDGVASMLPYRVGALVSSSITTPLTTVSDDREVYAYFSMTENQILSLVSQSGTLEKALEEMPEVDLQLSNGQAYAHKGKIDAISGTIEAGTRVISVRATFPNPEQMLRNGSSGEVIFPYNKENVIIIPQEATFEVQDKVFAYKVVDGKATSTQLQVYPIDNGKEYVVEKGLEKGDIIIAEGAGLIQEGTVVKTAK</sequence>
<evidence type="ECO:0000259" key="7">
    <source>
        <dbReference type="Pfam" id="PF25944"/>
    </source>
</evidence>
<accession>A0A0N7IFW9</accession>
<keyword evidence="4" id="KW-0732">Signal</keyword>
<evidence type="ECO:0000259" key="5">
    <source>
        <dbReference type="Pfam" id="PF25876"/>
    </source>
</evidence>
<dbReference type="Pfam" id="PF25876">
    <property type="entry name" value="HH_MFP_RND"/>
    <property type="match status" value="1"/>
</dbReference>
<dbReference type="GO" id="GO:0046677">
    <property type="term" value="P:response to antibiotic"/>
    <property type="evidence" value="ECO:0007669"/>
    <property type="project" value="TreeGrafter"/>
</dbReference>
<dbReference type="Gene3D" id="2.40.30.170">
    <property type="match status" value="1"/>
</dbReference>